<evidence type="ECO:0000313" key="2">
    <source>
        <dbReference type="EMBL" id="KAF5327321.1"/>
    </source>
</evidence>
<feature type="region of interest" description="Disordered" evidence="1">
    <location>
        <begin position="63"/>
        <end position="84"/>
    </location>
</feature>
<accession>A0A8H5BQE5</accession>
<evidence type="ECO:0000256" key="1">
    <source>
        <dbReference type="SAM" id="MobiDB-lite"/>
    </source>
</evidence>
<dbReference type="AlphaFoldDB" id="A0A8H5BQE5"/>
<dbReference type="EMBL" id="JAACJJ010000014">
    <property type="protein sequence ID" value="KAF5327321.1"/>
    <property type="molecule type" value="Genomic_DNA"/>
</dbReference>
<comment type="caution">
    <text evidence="2">The sequence shown here is derived from an EMBL/GenBank/DDBJ whole genome shotgun (WGS) entry which is preliminary data.</text>
</comment>
<gene>
    <name evidence="2" type="ORF">D9619_004264</name>
</gene>
<reference evidence="2 3" key="1">
    <citation type="journal article" date="2020" name="ISME J.">
        <title>Uncovering the hidden diversity of litter-decomposition mechanisms in mushroom-forming fungi.</title>
        <authorList>
            <person name="Floudas D."/>
            <person name="Bentzer J."/>
            <person name="Ahren D."/>
            <person name="Johansson T."/>
            <person name="Persson P."/>
            <person name="Tunlid A."/>
        </authorList>
    </citation>
    <scope>NUCLEOTIDE SEQUENCE [LARGE SCALE GENOMIC DNA]</scope>
    <source>
        <strain evidence="2 3">CBS 101986</strain>
    </source>
</reference>
<keyword evidence="3" id="KW-1185">Reference proteome</keyword>
<evidence type="ECO:0000313" key="3">
    <source>
        <dbReference type="Proteomes" id="UP000567179"/>
    </source>
</evidence>
<sequence>MAGSATPSSEIEQVSQQHSQPPLLKQRLTKPTTTSIPNQQHQIMRFSLLLVICAALSPILAAPMPGKDKVGGRKPGTNVKEKKAHELAPAHPGDIVLAKSKDFIGEDPGAGSSKRKDHPVIVVHHNPESHILHVAPIGHSHPGGVPTMSGKDLGIPETPGKTAKPSLVGLGPPKMIYQKDVKALDPSKGTEMLKLEPPAFQHLRDHIAPMNPEPSEKGRGKKKLDKREVELVLERRYILESMFDDEW</sequence>
<proteinExistence type="predicted"/>
<protein>
    <submittedName>
        <fullName evidence="2">Uncharacterized protein</fullName>
    </submittedName>
</protein>
<organism evidence="2 3">
    <name type="scientific">Psilocybe cf. subviscida</name>
    <dbReference type="NCBI Taxonomy" id="2480587"/>
    <lineage>
        <taxon>Eukaryota</taxon>
        <taxon>Fungi</taxon>
        <taxon>Dikarya</taxon>
        <taxon>Basidiomycota</taxon>
        <taxon>Agaricomycotina</taxon>
        <taxon>Agaricomycetes</taxon>
        <taxon>Agaricomycetidae</taxon>
        <taxon>Agaricales</taxon>
        <taxon>Agaricineae</taxon>
        <taxon>Strophariaceae</taxon>
        <taxon>Psilocybe</taxon>
    </lineage>
</organism>
<feature type="region of interest" description="Disordered" evidence="1">
    <location>
        <begin position="1"/>
        <end position="35"/>
    </location>
</feature>
<dbReference type="Proteomes" id="UP000567179">
    <property type="component" value="Unassembled WGS sequence"/>
</dbReference>
<name>A0A8H5BQE5_9AGAR</name>
<feature type="region of interest" description="Disordered" evidence="1">
    <location>
        <begin position="206"/>
        <end position="225"/>
    </location>
</feature>
<dbReference type="OrthoDB" id="10536260at2759"/>
<feature type="compositionally biased region" description="Polar residues" evidence="1">
    <location>
        <begin position="1"/>
        <end position="20"/>
    </location>
</feature>